<dbReference type="GO" id="GO:0071786">
    <property type="term" value="P:endoplasmic reticulum tubular network organization"/>
    <property type="evidence" value="ECO:0007669"/>
    <property type="project" value="TreeGrafter"/>
</dbReference>
<dbReference type="Ensembl" id="ENSAMXT00005036771.1">
    <property type="protein sequence ID" value="ENSAMXP00005033671.1"/>
    <property type="gene ID" value="ENSAMXG00005016293.1"/>
</dbReference>
<keyword evidence="2" id="KW-0812">Transmembrane</keyword>
<organism evidence="4 5">
    <name type="scientific">Astyanax mexicanus</name>
    <name type="common">Blind cave fish</name>
    <name type="synonym">Astyanax fasciatus mexicanus</name>
    <dbReference type="NCBI Taxonomy" id="7994"/>
    <lineage>
        <taxon>Eukaryota</taxon>
        <taxon>Metazoa</taxon>
        <taxon>Chordata</taxon>
        <taxon>Craniata</taxon>
        <taxon>Vertebrata</taxon>
        <taxon>Euteleostomi</taxon>
        <taxon>Actinopterygii</taxon>
        <taxon>Neopterygii</taxon>
        <taxon>Teleostei</taxon>
        <taxon>Ostariophysi</taxon>
        <taxon>Characiformes</taxon>
        <taxon>Characoidei</taxon>
        <taxon>Acestrorhamphidae</taxon>
        <taxon>Acestrorhamphinae</taxon>
        <taxon>Astyanax</taxon>
    </lineage>
</organism>
<dbReference type="Proteomes" id="UP000694621">
    <property type="component" value="Unplaced"/>
</dbReference>
<dbReference type="PANTHER" id="PTHR12300:SF29">
    <property type="entry name" value="RECEPTOR EXPRESSION-ENHANCING PROTEIN 2"/>
    <property type="match status" value="1"/>
</dbReference>
<sequence>MMYWIVFALFSTAETITDMLLSWFPFYFELKIAFVIWLLSPYTKGSSVLYRKFVHPTLSNKEKEIDEYITQAKDRSYETMMRFGKRGLNIAATAAVTAAAKGELTHAQSLARASYTESPPSSRSDGDQSDARTEHSDEDAADKAPKRTTSVRAAKKTAPAKTEVYMLFYSLT</sequence>
<name>A0A8B9KC59_ASTMX</name>
<evidence type="ECO:0000256" key="2">
    <source>
        <dbReference type="RuleBase" id="RU362006"/>
    </source>
</evidence>
<feature type="compositionally biased region" description="Basic and acidic residues" evidence="3">
    <location>
        <begin position="124"/>
        <end position="135"/>
    </location>
</feature>
<feature type="region of interest" description="Disordered" evidence="3">
    <location>
        <begin position="110"/>
        <end position="158"/>
    </location>
</feature>
<dbReference type="GO" id="GO:0005881">
    <property type="term" value="C:cytoplasmic microtubule"/>
    <property type="evidence" value="ECO:0007669"/>
    <property type="project" value="TreeGrafter"/>
</dbReference>
<keyword evidence="2" id="KW-0472">Membrane</keyword>
<feature type="transmembrane region" description="Helical" evidence="2">
    <location>
        <begin position="23"/>
        <end position="42"/>
    </location>
</feature>
<dbReference type="GO" id="GO:0031883">
    <property type="term" value="F:taste receptor binding"/>
    <property type="evidence" value="ECO:0007669"/>
    <property type="project" value="TreeGrafter"/>
</dbReference>
<evidence type="ECO:0000256" key="3">
    <source>
        <dbReference type="SAM" id="MobiDB-lite"/>
    </source>
</evidence>
<reference evidence="4" key="1">
    <citation type="submission" date="2025-08" db="UniProtKB">
        <authorList>
            <consortium name="Ensembl"/>
        </authorList>
    </citation>
    <scope>IDENTIFICATION</scope>
</reference>
<dbReference type="GO" id="GO:0008017">
    <property type="term" value="F:microtubule binding"/>
    <property type="evidence" value="ECO:0007669"/>
    <property type="project" value="TreeGrafter"/>
</dbReference>
<proteinExistence type="inferred from homology"/>
<evidence type="ECO:0000256" key="1">
    <source>
        <dbReference type="ARBA" id="ARBA00008573"/>
    </source>
</evidence>
<dbReference type="InterPro" id="IPR004345">
    <property type="entry name" value="TB2_DP1_HVA22"/>
</dbReference>
<evidence type="ECO:0000313" key="5">
    <source>
        <dbReference type="Proteomes" id="UP000694621"/>
    </source>
</evidence>
<dbReference type="GO" id="GO:0005789">
    <property type="term" value="C:endoplasmic reticulum membrane"/>
    <property type="evidence" value="ECO:0007669"/>
    <property type="project" value="TreeGrafter"/>
</dbReference>
<dbReference type="GO" id="GO:0071782">
    <property type="term" value="C:endoplasmic reticulum tubular network"/>
    <property type="evidence" value="ECO:0007669"/>
    <property type="project" value="TreeGrafter"/>
</dbReference>
<protein>
    <recommendedName>
        <fullName evidence="2">Receptor expression-enhancing protein</fullName>
    </recommendedName>
</protein>
<dbReference type="AlphaFoldDB" id="A0A8B9KC59"/>
<keyword evidence="2" id="KW-1133">Transmembrane helix</keyword>
<accession>A0A8B9KC59</accession>
<evidence type="ECO:0000313" key="4">
    <source>
        <dbReference type="Ensembl" id="ENSAMXP00005033671.1"/>
    </source>
</evidence>
<dbReference type="Pfam" id="PF03134">
    <property type="entry name" value="TB2_DP1_HVA22"/>
    <property type="match status" value="1"/>
</dbReference>
<dbReference type="PANTHER" id="PTHR12300">
    <property type="entry name" value="HVA22-LIKE PROTEINS"/>
    <property type="match status" value="1"/>
</dbReference>
<comment type="caution">
    <text evidence="2">Lacks conserved residue(s) required for the propagation of feature annotation.</text>
</comment>
<comment type="similarity">
    <text evidence="1 2">Belongs to the DP1 family.</text>
</comment>
<comment type="subcellular location">
    <subcellularLocation>
        <location evidence="2">Membrane</location>
        <topology evidence="2">Multi-pass membrane protein</topology>
    </subcellularLocation>
</comment>